<evidence type="ECO:0000259" key="19">
    <source>
        <dbReference type="PROSITE" id="PS51562"/>
    </source>
</evidence>
<comment type="similarity">
    <text evidence="15">Belongs to the class I-like SAM-binding methyltransferase superfamily. mRNA cap 0 methyltransferase family.</text>
</comment>
<dbReference type="Gene3D" id="3.40.50.150">
    <property type="entry name" value="Vaccinia Virus protein VP39"/>
    <property type="match status" value="1"/>
</dbReference>
<evidence type="ECO:0000256" key="16">
    <source>
        <dbReference type="PIRSR" id="PIRSR028762-1"/>
    </source>
</evidence>
<evidence type="ECO:0000313" key="21">
    <source>
        <dbReference type="Proteomes" id="UP000310158"/>
    </source>
</evidence>
<evidence type="ECO:0000256" key="12">
    <source>
        <dbReference type="ARBA" id="ARBA00033387"/>
    </source>
</evidence>
<dbReference type="AlphaFoldDB" id="A0A4S4KYL5"/>
<keyword evidence="6 15" id="KW-0808">Transferase</keyword>
<comment type="function">
    <text evidence="1">Responsible for methylating the 5'-cap structure of mRNAs.</text>
</comment>
<evidence type="ECO:0000256" key="14">
    <source>
        <dbReference type="ARBA" id="ARBA00049739"/>
    </source>
</evidence>
<accession>A0A4S4KYL5</accession>
<dbReference type="PANTHER" id="PTHR12189:SF2">
    <property type="entry name" value="MRNA CAP GUANINE-N7 METHYLTRANSFERASE"/>
    <property type="match status" value="1"/>
</dbReference>
<sequence length="422" mass="47182">MPPPPAPVASIAPAVVPASAPVPPLPAPPPPAASPSLPPKPVLAYEPRRRTPAGSVLIPLTAEEIQMYRTYVGTGTRRLSKRKRPAADDQENQVSLTEEYGEDAPRVKRSKDVGLVVDHYNARPEVGVQQRRESPIIGLRNFNNWIKSVLITRFAHPALQASPFGRGKVLDMGCGKGGDLSKWSKARVREYVGVGGSRTGLDIAAISVEQARGRYEGMTRGPRFEATFAALDCFSESLARAIPPARLVQPFDVVSLQFCMHYAFESIVKARCMLENASRWLRKGGVFVGTIPNAEQLLHRLDAIPPGGPFSFGNNVYRIRFDDQAHRPIFGHKYYFFLRDAVDDVPEYIVRWDSFIQLAAEYGLYPVYKKEFHEVFEEHHDHPEFGPLMERMKVVDAEGESQMDDDQWEAANIYIAFALEKR</sequence>
<evidence type="ECO:0000256" key="1">
    <source>
        <dbReference type="ARBA" id="ARBA00003378"/>
    </source>
</evidence>
<dbReference type="PANTHER" id="PTHR12189">
    <property type="entry name" value="MRNA GUANINE-7- METHYLTRANSFERASE"/>
    <property type="match status" value="1"/>
</dbReference>
<evidence type="ECO:0000256" key="18">
    <source>
        <dbReference type="SAM" id="MobiDB-lite"/>
    </source>
</evidence>
<dbReference type="GO" id="GO:0004482">
    <property type="term" value="F:mRNA 5'-cap (guanine-N7-)-methyltransferase activity"/>
    <property type="evidence" value="ECO:0007669"/>
    <property type="project" value="UniProtKB-EC"/>
</dbReference>
<dbReference type="Pfam" id="PF03291">
    <property type="entry name" value="mRNA_G-N7_MeTrfase"/>
    <property type="match status" value="1"/>
</dbReference>
<comment type="catalytic activity">
    <reaction evidence="13">
        <text>a 5'-end (5'-triphosphoguanosine)-ribonucleoside in mRNA + S-adenosyl-L-methionine = a 5'-end (N(7)-methyl 5'-triphosphoguanosine)-ribonucleoside in mRNA + S-adenosyl-L-homocysteine</text>
        <dbReference type="Rhea" id="RHEA:67008"/>
        <dbReference type="Rhea" id="RHEA-COMP:17166"/>
        <dbReference type="Rhea" id="RHEA-COMP:17167"/>
        <dbReference type="ChEBI" id="CHEBI:57856"/>
        <dbReference type="ChEBI" id="CHEBI:59789"/>
        <dbReference type="ChEBI" id="CHEBI:156461"/>
        <dbReference type="ChEBI" id="CHEBI:167617"/>
        <dbReference type="EC" id="2.1.1.56"/>
    </reaction>
</comment>
<feature type="site" description="mRNA cap binding" evidence="17">
    <location>
        <position position="182"/>
    </location>
</feature>
<dbReference type="OrthoDB" id="10248867at2759"/>
<dbReference type="InterPro" id="IPR004971">
    <property type="entry name" value="mRNA_G-N7_MeTrfase_dom"/>
</dbReference>
<evidence type="ECO:0000256" key="3">
    <source>
        <dbReference type="ARBA" id="ARBA00011926"/>
    </source>
</evidence>
<keyword evidence="10 15" id="KW-0539">Nucleus</keyword>
<comment type="subcellular location">
    <subcellularLocation>
        <location evidence="2 15">Nucleus</location>
    </subcellularLocation>
</comment>
<evidence type="ECO:0000256" key="15">
    <source>
        <dbReference type="PIRNR" id="PIRNR028762"/>
    </source>
</evidence>
<proteinExistence type="inferred from homology"/>
<protein>
    <recommendedName>
        <fullName evidence="14 15">mRNA cap guanine-N(7) methyltransferase</fullName>
        <ecNumber evidence="3 15">2.1.1.56</ecNumber>
    </recommendedName>
    <alternativeName>
        <fullName evidence="11 15">mRNA (guanine-N(7))-methyltransferase</fullName>
    </alternativeName>
    <alternativeName>
        <fullName evidence="12 15">mRNA cap methyltransferase</fullName>
    </alternativeName>
</protein>
<dbReference type="GO" id="GO:0005634">
    <property type="term" value="C:nucleus"/>
    <property type="evidence" value="ECO:0007669"/>
    <property type="project" value="UniProtKB-SubCell"/>
</dbReference>
<evidence type="ECO:0000256" key="10">
    <source>
        <dbReference type="ARBA" id="ARBA00023242"/>
    </source>
</evidence>
<feature type="domain" description="MRNA cap 0 methyltransferase" evidence="19">
    <location>
        <begin position="134"/>
        <end position="422"/>
    </location>
</feature>
<dbReference type="CDD" id="cd02440">
    <property type="entry name" value="AdoMet_MTases"/>
    <property type="match status" value="1"/>
</dbReference>
<feature type="binding site" evidence="16">
    <location>
        <position position="202"/>
    </location>
    <ligand>
        <name>S-adenosyl-L-methionine</name>
        <dbReference type="ChEBI" id="CHEBI:59789"/>
    </ligand>
</feature>
<dbReference type="Proteomes" id="UP000310158">
    <property type="component" value="Unassembled WGS sequence"/>
</dbReference>
<feature type="binding site" evidence="17">
    <location>
        <begin position="143"/>
        <end position="144"/>
    </location>
    <ligand>
        <name>mRNA</name>
        <dbReference type="ChEBI" id="CHEBI:33699"/>
    </ligand>
</feature>
<feature type="binding site" evidence="16">
    <location>
        <position position="232"/>
    </location>
    <ligand>
        <name>S-adenosyl-L-methionine</name>
        <dbReference type="ChEBI" id="CHEBI:59789"/>
    </ligand>
</feature>
<evidence type="ECO:0000256" key="7">
    <source>
        <dbReference type="ARBA" id="ARBA00022691"/>
    </source>
</evidence>
<comment type="caution">
    <text evidence="20">The sequence shown here is derived from an EMBL/GenBank/DDBJ whole genome shotgun (WGS) entry which is preliminary data.</text>
</comment>
<feature type="site" description="mRNA cap binding" evidence="17">
    <location>
        <position position="214"/>
    </location>
</feature>
<feature type="binding site" evidence="16">
    <location>
        <position position="147"/>
    </location>
    <ligand>
        <name>S-adenosyl-L-methionine</name>
        <dbReference type="ChEBI" id="CHEBI:59789"/>
    </ligand>
</feature>
<evidence type="ECO:0000256" key="5">
    <source>
        <dbReference type="ARBA" id="ARBA00022664"/>
    </source>
</evidence>
<feature type="region of interest" description="Disordered" evidence="18">
    <location>
        <begin position="75"/>
        <end position="105"/>
    </location>
</feature>
<keyword evidence="5 15" id="KW-0507">mRNA processing</keyword>
<dbReference type="EMBL" id="SGPL01001269">
    <property type="protein sequence ID" value="THH03787.1"/>
    <property type="molecule type" value="Genomic_DNA"/>
</dbReference>
<feature type="site" description="mRNA cap binding" evidence="17">
    <location>
        <position position="414"/>
    </location>
</feature>
<evidence type="ECO:0000256" key="4">
    <source>
        <dbReference type="ARBA" id="ARBA00022603"/>
    </source>
</evidence>
<dbReference type="GO" id="GO:0003723">
    <property type="term" value="F:RNA binding"/>
    <property type="evidence" value="ECO:0007669"/>
    <property type="project" value="UniProtKB-KW"/>
</dbReference>
<evidence type="ECO:0000256" key="8">
    <source>
        <dbReference type="ARBA" id="ARBA00022884"/>
    </source>
</evidence>
<feature type="site" description="mRNA cap binding" evidence="17">
    <location>
        <position position="261"/>
    </location>
</feature>
<dbReference type="PROSITE" id="PS51562">
    <property type="entry name" value="RNA_CAP0_MT"/>
    <property type="match status" value="1"/>
</dbReference>
<evidence type="ECO:0000313" key="20">
    <source>
        <dbReference type="EMBL" id="THH03787.1"/>
    </source>
</evidence>
<dbReference type="PIRSF" id="PIRSF028762">
    <property type="entry name" value="ABD1"/>
    <property type="match status" value="1"/>
</dbReference>
<gene>
    <name evidence="20" type="ORF">EW146_g10343</name>
</gene>
<feature type="region of interest" description="Disordered" evidence="18">
    <location>
        <begin position="17"/>
        <end position="45"/>
    </location>
</feature>
<evidence type="ECO:0000256" key="17">
    <source>
        <dbReference type="PIRSR" id="PIRSR028762-2"/>
    </source>
</evidence>
<keyword evidence="4 15" id="KW-0489">Methyltransferase</keyword>
<dbReference type="InterPro" id="IPR029063">
    <property type="entry name" value="SAM-dependent_MTases_sf"/>
</dbReference>
<feature type="binding site" evidence="16">
    <location>
        <position position="173"/>
    </location>
    <ligand>
        <name>S-adenosyl-L-methionine</name>
        <dbReference type="ChEBI" id="CHEBI:59789"/>
    </ligand>
</feature>
<feature type="binding site" evidence="16">
    <location>
        <position position="262"/>
    </location>
    <ligand>
        <name>S-adenosyl-L-methionine</name>
        <dbReference type="ChEBI" id="CHEBI:59789"/>
    </ligand>
</feature>
<feature type="compositionally biased region" description="Pro residues" evidence="18">
    <location>
        <begin position="20"/>
        <end position="41"/>
    </location>
</feature>
<dbReference type="EC" id="2.1.1.56" evidence="3 15"/>
<feature type="binding site" evidence="16">
    <location>
        <position position="257"/>
    </location>
    <ligand>
        <name>S-adenosyl-L-methionine</name>
        <dbReference type="ChEBI" id="CHEBI:59789"/>
    </ligand>
</feature>
<organism evidence="20 21">
    <name type="scientific">Bondarzewia mesenterica</name>
    <dbReference type="NCBI Taxonomy" id="1095465"/>
    <lineage>
        <taxon>Eukaryota</taxon>
        <taxon>Fungi</taxon>
        <taxon>Dikarya</taxon>
        <taxon>Basidiomycota</taxon>
        <taxon>Agaricomycotina</taxon>
        <taxon>Agaricomycetes</taxon>
        <taxon>Russulales</taxon>
        <taxon>Bondarzewiaceae</taxon>
        <taxon>Bondarzewia</taxon>
    </lineage>
</organism>
<reference evidence="20 21" key="1">
    <citation type="submission" date="2019-02" db="EMBL/GenBank/DDBJ databases">
        <title>Genome sequencing of the rare red list fungi Bondarzewia mesenterica.</title>
        <authorList>
            <person name="Buettner E."/>
            <person name="Kellner H."/>
        </authorList>
    </citation>
    <scope>NUCLEOTIDE SEQUENCE [LARGE SCALE GENOMIC DNA]</scope>
    <source>
        <strain evidence="20 21">DSM 108281</strain>
    </source>
</reference>
<keyword evidence="9 15" id="KW-0506">mRNA capping</keyword>
<feature type="site" description="mRNA cap binding" evidence="17">
    <location>
        <position position="347"/>
    </location>
</feature>
<dbReference type="InterPro" id="IPR016899">
    <property type="entry name" value="mRNA_G-N7_MeTrfase_euk"/>
</dbReference>
<name>A0A4S4KYL5_9AGAM</name>
<keyword evidence="8 15" id="KW-0694">RNA-binding</keyword>
<evidence type="ECO:0000256" key="6">
    <source>
        <dbReference type="ARBA" id="ARBA00022679"/>
    </source>
</evidence>
<evidence type="ECO:0000256" key="2">
    <source>
        <dbReference type="ARBA" id="ARBA00004123"/>
    </source>
</evidence>
<dbReference type="SUPFAM" id="SSF53335">
    <property type="entry name" value="S-adenosyl-L-methionine-dependent methyltransferases"/>
    <property type="match status" value="1"/>
</dbReference>
<keyword evidence="7 15" id="KW-0949">S-adenosyl-L-methionine</keyword>
<feature type="site" description="mRNA cap binding" evidence="17">
    <location>
        <position position="176"/>
    </location>
</feature>
<evidence type="ECO:0000256" key="9">
    <source>
        <dbReference type="ARBA" id="ARBA00023042"/>
    </source>
</evidence>
<evidence type="ECO:0000256" key="11">
    <source>
        <dbReference type="ARBA" id="ARBA00032772"/>
    </source>
</evidence>
<evidence type="ECO:0000256" key="13">
    <source>
        <dbReference type="ARBA" id="ARBA00044712"/>
    </source>
</evidence>
<dbReference type="InterPro" id="IPR039753">
    <property type="entry name" value="RG7MT1"/>
</dbReference>
<keyword evidence="21" id="KW-1185">Reference proteome</keyword>